<dbReference type="AlphaFoldDB" id="A0A7X0TTR4"/>
<gene>
    <name evidence="1" type="ORF">HNQ55_001939</name>
</gene>
<organism evidence="1 2">
    <name type="scientific">Thalassotalea piscium</name>
    <dbReference type="NCBI Taxonomy" id="1230533"/>
    <lineage>
        <taxon>Bacteria</taxon>
        <taxon>Pseudomonadati</taxon>
        <taxon>Pseudomonadota</taxon>
        <taxon>Gammaproteobacteria</taxon>
        <taxon>Alteromonadales</taxon>
        <taxon>Colwelliaceae</taxon>
        <taxon>Thalassotalea</taxon>
    </lineage>
</organism>
<dbReference type="Proteomes" id="UP000537141">
    <property type="component" value="Unassembled WGS sequence"/>
</dbReference>
<accession>A0A7X0TTR4</accession>
<comment type="caution">
    <text evidence="1">The sequence shown here is derived from an EMBL/GenBank/DDBJ whole genome shotgun (WGS) entry which is preliminary data.</text>
</comment>
<evidence type="ECO:0000313" key="2">
    <source>
        <dbReference type="Proteomes" id="UP000537141"/>
    </source>
</evidence>
<dbReference type="InterPro" id="IPR029069">
    <property type="entry name" value="HotDog_dom_sf"/>
</dbReference>
<dbReference type="CDD" id="cd03443">
    <property type="entry name" value="PaaI_thioesterase"/>
    <property type="match status" value="1"/>
</dbReference>
<name>A0A7X0TTR4_9GAMM</name>
<evidence type="ECO:0000313" key="1">
    <source>
        <dbReference type="EMBL" id="MBB6543418.1"/>
    </source>
</evidence>
<sequence>MGNRLSKMVGKINCAPKFMRPWLYTKLFCSQVKYANTTGIRITKLDKDQVEIELANKKKIQNHIGGVHAIAAALLAESATGIVFGINLPDSQLPLLKSMKIDFLRRMEGGLKATASISTEQVQQIKGQDKGDLMIEVQITDESGEEPIACFMNWAWVTKRTKT</sequence>
<reference evidence="1 2" key="1">
    <citation type="submission" date="2020-08" db="EMBL/GenBank/DDBJ databases">
        <title>Genomic Encyclopedia of Type Strains, Phase IV (KMG-IV): sequencing the most valuable type-strain genomes for metagenomic binning, comparative biology and taxonomic classification.</title>
        <authorList>
            <person name="Goeker M."/>
        </authorList>
    </citation>
    <scope>NUCLEOTIDE SEQUENCE [LARGE SCALE GENOMIC DNA]</scope>
    <source>
        <strain evidence="1 2">DSM 26287</strain>
    </source>
</reference>
<protein>
    <submittedName>
        <fullName evidence="1">Uncharacterized protein (TIGR00369 family)</fullName>
    </submittedName>
</protein>
<dbReference type="Pfam" id="PF14539">
    <property type="entry name" value="DUF4442"/>
    <property type="match status" value="1"/>
</dbReference>
<dbReference type="InterPro" id="IPR027961">
    <property type="entry name" value="DUF4442"/>
</dbReference>
<dbReference type="SUPFAM" id="SSF54637">
    <property type="entry name" value="Thioesterase/thiol ester dehydrase-isomerase"/>
    <property type="match status" value="1"/>
</dbReference>
<dbReference type="Gene3D" id="3.10.129.10">
    <property type="entry name" value="Hotdog Thioesterase"/>
    <property type="match status" value="1"/>
</dbReference>
<proteinExistence type="predicted"/>
<dbReference type="RefSeq" id="WP_184424208.1">
    <property type="nucleotide sequence ID" value="NZ_AP027362.1"/>
</dbReference>
<dbReference type="EMBL" id="JACHHU010000014">
    <property type="protein sequence ID" value="MBB6543418.1"/>
    <property type="molecule type" value="Genomic_DNA"/>
</dbReference>
<keyword evidence="2" id="KW-1185">Reference proteome</keyword>